<keyword evidence="2" id="KW-0808">Transferase</keyword>
<dbReference type="STRING" id="765440.A0A0C3F5Q2"/>
<dbReference type="SMART" id="SM00220">
    <property type="entry name" value="S_TKc"/>
    <property type="match status" value="1"/>
</dbReference>
<sequence length="363" mass="41224">MNASIWIAFDKKEKRYVAIKALKGYSTNLEVRQITWELAALERVTSMPPPVGFTSTHCPQLLDRFRHPGRVQDGDHLCLVTDILGGDVKRLQFRRRFPLPLAKHILLHTLRGVAQMHDCGIAHTDLKHDNIMFNVGSLTQTDIAALVESDPPRRHPPEESWECTVQVAVSQPLPLPSLSEAMTRNYIVSDFGGAQPSKFHTYGPVTALALCAPEIIFRGPWDEKIDIWAFGCLIFEITIGSALFEYKPYPKYALDKTTAHLWQMLCSTRDRITREQVAASELGALYFDLAVNPDDVDNPFCELKARPRIYNSPFTAILERYNILEGQDVLATANIMRRCLRLNPKDRATAKELLQDPWWQDVT</sequence>
<dbReference type="PANTHER" id="PTHR45646">
    <property type="entry name" value="SERINE/THREONINE-PROTEIN KINASE DOA-RELATED"/>
    <property type="match status" value="1"/>
</dbReference>
<dbReference type="Proteomes" id="UP000054166">
    <property type="component" value="Unassembled WGS sequence"/>
</dbReference>
<dbReference type="InterPro" id="IPR011009">
    <property type="entry name" value="Kinase-like_dom_sf"/>
</dbReference>
<dbReference type="OrthoDB" id="5979581at2759"/>
<dbReference type="InterPro" id="IPR051175">
    <property type="entry name" value="CLK_kinases"/>
</dbReference>
<feature type="domain" description="Protein kinase" evidence="6">
    <location>
        <begin position="1"/>
        <end position="359"/>
    </location>
</feature>
<dbReference type="SUPFAM" id="SSF56112">
    <property type="entry name" value="Protein kinase-like (PK-like)"/>
    <property type="match status" value="1"/>
</dbReference>
<dbReference type="PROSITE" id="PS00108">
    <property type="entry name" value="PROTEIN_KINASE_ST"/>
    <property type="match status" value="1"/>
</dbReference>
<evidence type="ECO:0000256" key="2">
    <source>
        <dbReference type="ARBA" id="ARBA00022679"/>
    </source>
</evidence>
<dbReference type="PROSITE" id="PS50011">
    <property type="entry name" value="PROTEIN_KINASE_DOM"/>
    <property type="match status" value="1"/>
</dbReference>
<dbReference type="InterPro" id="IPR008271">
    <property type="entry name" value="Ser/Thr_kinase_AS"/>
</dbReference>
<proteinExistence type="predicted"/>
<dbReference type="GO" id="GO:0005634">
    <property type="term" value="C:nucleus"/>
    <property type="evidence" value="ECO:0007669"/>
    <property type="project" value="TreeGrafter"/>
</dbReference>
<evidence type="ECO:0000256" key="5">
    <source>
        <dbReference type="ARBA" id="ARBA00022840"/>
    </source>
</evidence>
<keyword evidence="8" id="KW-1185">Reference proteome</keyword>
<dbReference type="Pfam" id="PF00069">
    <property type="entry name" value="Pkinase"/>
    <property type="match status" value="2"/>
</dbReference>
<reference evidence="7 8" key="1">
    <citation type="submission" date="2014-04" db="EMBL/GenBank/DDBJ databases">
        <authorList>
            <consortium name="DOE Joint Genome Institute"/>
            <person name="Kuo A."/>
            <person name="Tarkka M."/>
            <person name="Buscot F."/>
            <person name="Kohler A."/>
            <person name="Nagy L.G."/>
            <person name="Floudas D."/>
            <person name="Copeland A."/>
            <person name="Barry K.W."/>
            <person name="Cichocki N."/>
            <person name="Veneault-Fourrey C."/>
            <person name="LaButti K."/>
            <person name="Lindquist E.A."/>
            <person name="Lipzen A."/>
            <person name="Lundell T."/>
            <person name="Morin E."/>
            <person name="Murat C."/>
            <person name="Sun H."/>
            <person name="Tunlid A."/>
            <person name="Henrissat B."/>
            <person name="Grigoriev I.V."/>
            <person name="Hibbett D.S."/>
            <person name="Martin F."/>
            <person name="Nordberg H.P."/>
            <person name="Cantor M.N."/>
            <person name="Hua S.X."/>
        </authorList>
    </citation>
    <scope>NUCLEOTIDE SEQUENCE [LARGE SCALE GENOMIC DNA]</scope>
    <source>
        <strain evidence="7 8">F 1598</strain>
    </source>
</reference>
<protein>
    <recommendedName>
        <fullName evidence="6">Protein kinase domain-containing protein</fullName>
    </recommendedName>
</protein>
<name>A0A0C3F5Q2_PILCF</name>
<dbReference type="GO" id="GO:0005524">
    <property type="term" value="F:ATP binding"/>
    <property type="evidence" value="ECO:0007669"/>
    <property type="project" value="UniProtKB-KW"/>
</dbReference>
<evidence type="ECO:0000259" key="6">
    <source>
        <dbReference type="PROSITE" id="PS50011"/>
    </source>
</evidence>
<dbReference type="InterPro" id="IPR000719">
    <property type="entry name" value="Prot_kinase_dom"/>
</dbReference>
<keyword evidence="4" id="KW-0418">Kinase</keyword>
<dbReference type="Gene3D" id="1.10.510.10">
    <property type="entry name" value="Transferase(Phosphotransferase) domain 1"/>
    <property type="match status" value="1"/>
</dbReference>
<dbReference type="GO" id="GO:0004674">
    <property type="term" value="F:protein serine/threonine kinase activity"/>
    <property type="evidence" value="ECO:0007669"/>
    <property type="project" value="UniProtKB-KW"/>
</dbReference>
<dbReference type="GO" id="GO:0043484">
    <property type="term" value="P:regulation of RNA splicing"/>
    <property type="evidence" value="ECO:0007669"/>
    <property type="project" value="TreeGrafter"/>
</dbReference>
<gene>
    <name evidence="7" type="ORF">PILCRDRAFT_542341</name>
</gene>
<evidence type="ECO:0000313" key="8">
    <source>
        <dbReference type="Proteomes" id="UP000054166"/>
    </source>
</evidence>
<evidence type="ECO:0000256" key="3">
    <source>
        <dbReference type="ARBA" id="ARBA00022741"/>
    </source>
</evidence>
<dbReference type="EMBL" id="KN833006">
    <property type="protein sequence ID" value="KIM80030.1"/>
    <property type="molecule type" value="Genomic_DNA"/>
</dbReference>
<dbReference type="Gene3D" id="3.30.200.20">
    <property type="entry name" value="Phosphorylase Kinase, domain 1"/>
    <property type="match status" value="1"/>
</dbReference>
<evidence type="ECO:0000256" key="1">
    <source>
        <dbReference type="ARBA" id="ARBA00022527"/>
    </source>
</evidence>
<keyword evidence="1" id="KW-0723">Serine/threonine-protein kinase</keyword>
<dbReference type="InParanoid" id="A0A0C3F5Q2"/>
<accession>A0A0C3F5Q2</accession>
<keyword evidence="3" id="KW-0547">Nucleotide-binding</keyword>
<keyword evidence="5" id="KW-0067">ATP-binding</keyword>
<evidence type="ECO:0000313" key="7">
    <source>
        <dbReference type="EMBL" id="KIM80030.1"/>
    </source>
</evidence>
<dbReference type="PANTHER" id="PTHR45646:SF11">
    <property type="entry name" value="SERINE_THREONINE-PROTEIN KINASE DOA"/>
    <property type="match status" value="1"/>
</dbReference>
<organism evidence="7 8">
    <name type="scientific">Piloderma croceum (strain F 1598)</name>
    <dbReference type="NCBI Taxonomy" id="765440"/>
    <lineage>
        <taxon>Eukaryota</taxon>
        <taxon>Fungi</taxon>
        <taxon>Dikarya</taxon>
        <taxon>Basidiomycota</taxon>
        <taxon>Agaricomycotina</taxon>
        <taxon>Agaricomycetes</taxon>
        <taxon>Agaricomycetidae</taxon>
        <taxon>Atheliales</taxon>
        <taxon>Atheliaceae</taxon>
        <taxon>Piloderma</taxon>
    </lineage>
</organism>
<dbReference type="HOGENOM" id="CLU_000288_81_2_1"/>
<evidence type="ECO:0000256" key="4">
    <source>
        <dbReference type="ARBA" id="ARBA00022777"/>
    </source>
</evidence>
<dbReference type="AlphaFoldDB" id="A0A0C3F5Q2"/>
<reference evidence="8" key="2">
    <citation type="submission" date="2015-01" db="EMBL/GenBank/DDBJ databases">
        <title>Evolutionary Origins and Diversification of the Mycorrhizal Mutualists.</title>
        <authorList>
            <consortium name="DOE Joint Genome Institute"/>
            <consortium name="Mycorrhizal Genomics Consortium"/>
            <person name="Kohler A."/>
            <person name="Kuo A."/>
            <person name="Nagy L.G."/>
            <person name="Floudas D."/>
            <person name="Copeland A."/>
            <person name="Barry K.W."/>
            <person name="Cichocki N."/>
            <person name="Veneault-Fourrey C."/>
            <person name="LaButti K."/>
            <person name="Lindquist E.A."/>
            <person name="Lipzen A."/>
            <person name="Lundell T."/>
            <person name="Morin E."/>
            <person name="Murat C."/>
            <person name="Riley R."/>
            <person name="Ohm R."/>
            <person name="Sun H."/>
            <person name="Tunlid A."/>
            <person name="Henrissat B."/>
            <person name="Grigoriev I.V."/>
            <person name="Hibbett D.S."/>
            <person name="Martin F."/>
        </authorList>
    </citation>
    <scope>NUCLEOTIDE SEQUENCE [LARGE SCALE GENOMIC DNA]</scope>
    <source>
        <strain evidence="8">F 1598</strain>
    </source>
</reference>